<protein>
    <submittedName>
        <fullName evidence="1">Uncharacterized protein</fullName>
    </submittedName>
</protein>
<organism evidence="1">
    <name type="scientific">Arundo donax</name>
    <name type="common">Giant reed</name>
    <name type="synonym">Donax arundinaceus</name>
    <dbReference type="NCBI Taxonomy" id="35708"/>
    <lineage>
        <taxon>Eukaryota</taxon>
        <taxon>Viridiplantae</taxon>
        <taxon>Streptophyta</taxon>
        <taxon>Embryophyta</taxon>
        <taxon>Tracheophyta</taxon>
        <taxon>Spermatophyta</taxon>
        <taxon>Magnoliopsida</taxon>
        <taxon>Liliopsida</taxon>
        <taxon>Poales</taxon>
        <taxon>Poaceae</taxon>
        <taxon>PACMAD clade</taxon>
        <taxon>Arundinoideae</taxon>
        <taxon>Arundineae</taxon>
        <taxon>Arundo</taxon>
    </lineage>
</organism>
<proteinExistence type="predicted"/>
<dbReference type="AlphaFoldDB" id="A0A0A9GWC5"/>
<reference evidence="1" key="1">
    <citation type="submission" date="2014-09" db="EMBL/GenBank/DDBJ databases">
        <authorList>
            <person name="Magalhaes I.L.F."/>
            <person name="Oliveira U."/>
            <person name="Santos F.R."/>
            <person name="Vidigal T.H.D.A."/>
            <person name="Brescovit A.D."/>
            <person name="Santos A.J."/>
        </authorList>
    </citation>
    <scope>NUCLEOTIDE SEQUENCE</scope>
    <source>
        <tissue evidence="1">Shoot tissue taken approximately 20 cm above the soil surface</tissue>
    </source>
</reference>
<name>A0A0A9GWC5_ARUDO</name>
<sequence>MTTIVAPDVIPLEWFRNLRFLVA</sequence>
<evidence type="ECO:0000313" key="1">
    <source>
        <dbReference type="EMBL" id="JAE24893.1"/>
    </source>
</evidence>
<accession>A0A0A9GWC5</accession>
<reference evidence="1" key="2">
    <citation type="journal article" date="2015" name="Data Brief">
        <title>Shoot transcriptome of the giant reed, Arundo donax.</title>
        <authorList>
            <person name="Barrero R.A."/>
            <person name="Guerrero F.D."/>
            <person name="Moolhuijzen P."/>
            <person name="Goolsby J.A."/>
            <person name="Tidwell J."/>
            <person name="Bellgard S.E."/>
            <person name="Bellgard M.I."/>
        </authorList>
    </citation>
    <scope>NUCLEOTIDE SEQUENCE</scope>
    <source>
        <tissue evidence="1">Shoot tissue taken approximately 20 cm above the soil surface</tissue>
    </source>
</reference>
<dbReference type="EMBL" id="GBRH01173003">
    <property type="protein sequence ID" value="JAE24893.1"/>
    <property type="molecule type" value="Transcribed_RNA"/>
</dbReference>